<reference evidence="12 13" key="1">
    <citation type="submission" date="2019-03" db="EMBL/GenBank/DDBJ databases">
        <title>Genomic Encyclopedia of Type Strains, Phase IV (KMG-IV): sequencing the most valuable type-strain genomes for metagenomic binning, comparative biology and taxonomic classification.</title>
        <authorList>
            <person name="Goeker M."/>
        </authorList>
    </citation>
    <scope>NUCLEOTIDE SEQUENCE [LARGE SCALE GENOMIC DNA]</scope>
    <source>
        <strain evidence="12 13">DSM 45934</strain>
    </source>
</reference>
<feature type="transmembrane region" description="Helical" evidence="9">
    <location>
        <begin position="25"/>
        <end position="43"/>
    </location>
</feature>
<feature type="transmembrane region" description="Helical" evidence="9">
    <location>
        <begin position="450"/>
        <end position="472"/>
    </location>
</feature>
<keyword evidence="9" id="KW-0812">Transmembrane</keyword>
<keyword evidence="8" id="KW-0902">Two-component regulatory system</keyword>
<evidence type="ECO:0000259" key="11">
    <source>
        <dbReference type="Pfam" id="PF07730"/>
    </source>
</evidence>
<feature type="transmembrane region" description="Helical" evidence="9">
    <location>
        <begin position="401"/>
        <end position="419"/>
    </location>
</feature>
<feature type="transmembrane region" description="Helical" evidence="9">
    <location>
        <begin position="343"/>
        <end position="362"/>
    </location>
</feature>
<feature type="domain" description="Histidine kinase/HSP90-like ATPase" evidence="10">
    <location>
        <begin position="190"/>
        <end position="305"/>
    </location>
</feature>
<dbReference type="GO" id="GO:0000155">
    <property type="term" value="F:phosphorelay sensor kinase activity"/>
    <property type="evidence" value="ECO:0007669"/>
    <property type="project" value="InterPro"/>
</dbReference>
<feature type="transmembrane region" description="Helical" evidence="9">
    <location>
        <begin position="426"/>
        <end position="444"/>
    </location>
</feature>
<dbReference type="EMBL" id="SLWS01000009">
    <property type="protein sequence ID" value="TCO54181.1"/>
    <property type="molecule type" value="Genomic_DNA"/>
</dbReference>
<sequence>MTWAWALLPAVAVYVAALRCTARPVLIAVALALLGGVGMAVVYGVTARAAVGGGLVAAGAVALVWSAGRWRRRRRAIRSAAIPRQAVLKLAADTARNRLAAELHDVAAHRLTSIVVSTGAAVHLADPTMAAQAAQQALTAGRIAVAELDRLTTAGPLPDTLAEVDFLVSEFPGVDYRREVGTAPAEVVATVYRVVREALTNATRYASGARIQVRIDGNHDEVTVAVVDGGGCRAEVDGGSTVVDGGGCPVELGGGSGGGSGSSVGLRLGSGWGLAGLRAAVAAVGGTFTAGPEGSGWAVRACLPVSGPSPPRDRGVPLDGVAPALAVATSIGFSLMSDEAPDSFASIVPAASLLLVLGLHAVSLVSRRRAPGRSLALALVAFLLWLGFDSLEWTWAPANDAFLVLWWVELVLVYTAGVARAGWHAPAAVAVIGGAVLASGRGIVGDRVGAAGVLAVMVAGPTFAVWAIGLWVGAVRRRRQAAAACSRAALDRSTADAARAEHQRVSAGLHRSARRHAEAVVQAADAGKLALARVRARAGLVALRRLLMDLRDDPASDDIPPTLAGIPVLARRRQAAHRQIGEPRAVSSVVEVSAYQAAETLVTDGSVITVAHLGSGIELAVSAPTRPDRRLRGMVDAIGGRVTDDRDGTIRVWLPDPAR</sequence>
<evidence type="ECO:0000256" key="6">
    <source>
        <dbReference type="ARBA" id="ARBA00022777"/>
    </source>
</evidence>
<dbReference type="PANTHER" id="PTHR24421">
    <property type="entry name" value="NITRATE/NITRITE SENSOR PROTEIN NARX-RELATED"/>
    <property type="match status" value="1"/>
</dbReference>
<dbReference type="EC" id="2.7.13.3" evidence="2"/>
<comment type="caution">
    <text evidence="12">The sequence shown here is derived from an EMBL/GenBank/DDBJ whole genome shotgun (WGS) entry which is preliminary data.</text>
</comment>
<evidence type="ECO:0000259" key="10">
    <source>
        <dbReference type="Pfam" id="PF02518"/>
    </source>
</evidence>
<dbReference type="Gene3D" id="3.30.565.10">
    <property type="entry name" value="Histidine kinase-like ATPase, C-terminal domain"/>
    <property type="match status" value="1"/>
</dbReference>
<keyword evidence="6 12" id="KW-0418">Kinase</keyword>
<keyword evidence="3" id="KW-0597">Phosphoprotein</keyword>
<dbReference type="Proteomes" id="UP000295680">
    <property type="component" value="Unassembled WGS sequence"/>
</dbReference>
<dbReference type="Pfam" id="PF02518">
    <property type="entry name" value="HATPase_c"/>
    <property type="match status" value="1"/>
</dbReference>
<keyword evidence="7" id="KW-0067">ATP-binding</keyword>
<keyword evidence="13" id="KW-1185">Reference proteome</keyword>
<evidence type="ECO:0000256" key="4">
    <source>
        <dbReference type="ARBA" id="ARBA00022679"/>
    </source>
</evidence>
<dbReference type="InterPro" id="IPR011712">
    <property type="entry name" value="Sig_transdc_His_kin_sub3_dim/P"/>
</dbReference>
<evidence type="ECO:0000313" key="13">
    <source>
        <dbReference type="Proteomes" id="UP000295680"/>
    </source>
</evidence>
<evidence type="ECO:0000313" key="12">
    <source>
        <dbReference type="EMBL" id="TCO54181.1"/>
    </source>
</evidence>
<feature type="transmembrane region" description="Helical" evidence="9">
    <location>
        <begin position="49"/>
        <end position="68"/>
    </location>
</feature>
<proteinExistence type="predicted"/>
<organism evidence="12 13">
    <name type="scientific">Actinocrispum wychmicini</name>
    <dbReference type="NCBI Taxonomy" id="1213861"/>
    <lineage>
        <taxon>Bacteria</taxon>
        <taxon>Bacillati</taxon>
        <taxon>Actinomycetota</taxon>
        <taxon>Actinomycetes</taxon>
        <taxon>Pseudonocardiales</taxon>
        <taxon>Pseudonocardiaceae</taxon>
        <taxon>Actinocrispum</taxon>
    </lineage>
</organism>
<dbReference type="Gene3D" id="1.20.5.1930">
    <property type="match status" value="1"/>
</dbReference>
<evidence type="ECO:0000256" key="5">
    <source>
        <dbReference type="ARBA" id="ARBA00022741"/>
    </source>
</evidence>
<keyword evidence="4" id="KW-0808">Transferase</keyword>
<accession>A0A4R2J5K8</accession>
<dbReference type="GO" id="GO:0016020">
    <property type="term" value="C:membrane"/>
    <property type="evidence" value="ECO:0007669"/>
    <property type="project" value="InterPro"/>
</dbReference>
<dbReference type="RefSeq" id="WP_132123174.1">
    <property type="nucleotide sequence ID" value="NZ_SLWS01000009.1"/>
</dbReference>
<evidence type="ECO:0000256" key="2">
    <source>
        <dbReference type="ARBA" id="ARBA00012438"/>
    </source>
</evidence>
<evidence type="ECO:0000256" key="8">
    <source>
        <dbReference type="ARBA" id="ARBA00023012"/>
    </source>
</evidence>
<dbReference type="CDD" id="cd16917">
    <property type="entry name" value="HATPase_UhpB-NarQ-NarX-like"/>
    <property type="match status" value="1"/>
</dbReference>
<evidence type="ECO:0000256" key="7">
    <source>
        <dbReference type="ARBA" id="ARBA00022840"/>
    </source>
</evidence>
<dbReference type="OrthoDB" id="3469104at2"/>
<feature type="domain" description="Signal transduction histidine kinase subgroup 3 dimerisation and phosphoacceptor" evidence="11">
    <location>
        <begin position="96"/>
        <end position="151"/>
    </location>
</feature>
<evidence type="ECO:0000256" key="9">
    <source>
        <dbReference type="SAM" id="Phobius"/>
    </source>
</evidence>
<keyword evidence="5" id="KW-0547">Nucleotide-binding</keyword>
<keyword evidence="9" id="KW-0472">Membrane</keyword>
<dbReference type="AlphaFoldDB" id="A0A4R2J5K8"/>
<dbReference type="PANTHER" id="PTHR24421:SF10">
    <property type="entry name" value="NITRATE_NITRITE SENSOR PROTEIN NARQ"/>
    <property type="match status" value="1"/>
</dbReference>
<dbReference type="SUPFAM" id="SSF55874">
    <property type="entry name" value="ATPase domain of HSP90 chaperone/DNA topoisomerase II/histidine kinase"/>
    <property type="match status" value="1"/>
</dbReference>
<dbReference type="InterPro" id="IPR036890">
    <property type="entry name" value="HATPase_C_sf"/>
</dbReference>
<evidence type="ECO:0000256" key="1">
    <source>
        <dbReference type="ARBA" id="ARBA00000085"/>
    </source>
</evidence>
<feature type="transmembrane region" description="Helical" evidence="9">
    <location>
        <begin position="374"/>
        <end position="395"/>
    </location>
</feature>
<dbReference type="GO" id="GO:0046983">
    <property type="term" value="F:protein dimerization activity"/>
    <property type="evidence" value="ECO:0007669"/>
    <property type="project" value="InterPro"/>
</dbReference>
<gene>
    <name evidence="12" type="ORF">EV192_109161</name>
</gene>
<comment type="catalytic activity">
    <reaction evidence="1">
        <text>ATP + protein L-histidine = ADP + protein N-phospho-L-histidine.</text>
        <dbReference type="EC" id="2.7.13.3"/>
    </reaction>
</comment>
<evidence type="ECO:0000256" key="3">
    <source>
        <dbReference type="ARBA" id="ARBA00022553"/>
    </source>
</evidence>
<protein>
    <recommendedName>
        <fullName evidence="2">histidine kinase</fullName>
        <ecNumber evidence="2">2.7.13.3</ecNumber>
    </recommendedName>
</protein>
<dbReference type="InterPro" id="IPR050482">
    <property type="entry name" value="Sensor_HK_TwoCompSys"/>
</dbReference>
<name>A0A4R2J5K8_9PSEU</name>
<dbReference type="GO" id="GO:0005524">
    <property type="term" value="F:ATP binding"/>
    <property type="evidence" value="ECO:0007669"/>
    <property type="project" value="UniProtKB-KW"/>
</dbReference>
<dbReference type="InterPro" id="IPR003594">
    <property type="entry name" value="HATPase_dom"/>
</dbReference>
<keyword evidence="9" id="KW-1133">Transmembrane helix</keyword>
<dbReference type="Pfam" id="PF07730">
    <property type="entry name" value="HisKA_3"/>
    <property type="match status" value="1"/>
</dbReference>